<protein>
    <submittedName>
        <fullName evidence="2">Uncharacterized protein</fullName>
    </submittedName>
</protein>
<accession>A0A1G8ZLX5</accession>
<evidence type="ECO:0000256" key="1">
    <source>
        <dbReference type="SAM" id="MobiDB-lite"/>
    </source>
</evidence>
<reference evidence="2 3" key="1">
    <citation type="submission" date="2016-10" db="EMBL/GenBank/DDBJ databases">
        <authorList>
            <person name="de Groot N.N."/>
        </authorList>
    </citation>
    <scope>NUCLEOTIDE SEQUENCE [LARGE SCALE GENOMIC DNA]</scope>
    <source>
        <strain evidence="2 3">CGMCC 1.5382</strain>
    </source>
</reference>
<sequence length="76" mass="7878">MAASTTGIGGGYDPVTNRVLMQVSPEYSSASTLIAAIENLNDPRLTLQVLESVVPEEDVAESRMDDAAPGKAGADI</sequence>
<dbReference type="Proteomes" id="UP000198701">
    <property type="component" value="Unassembled WGS sequence"/>
</dbReference>
<organism evidence="2 3">
    <name type="scientific">Cryobacterium psychrotolerans</name>
    <dbReference type="NCBI Taxonomy" id="386301"/>
    <lineage>
        <taxon>Bacteria</taxon>
        <taxon>Bacillati</taxon>
        <taxon>Actinomycetota</taxon>
        <taxon>Actinomycetes</taxon>
        <taxon>Micrococcales</taxon>
        <taxon>Microbacteriaceae</taxon>
        <taxon>Cryobacterium</taxon>
    </lineage>
</organism>
<evidence type="ECO:0000313" key="2">
    <source>
        <dbReference type="EMBL" id="SDK16086.1"/>
    </source>
</evidence>
<dbReference type="AlphaFoldDB" id="A0A1G8ZLX5"/>
<keyword evidence="3" id="KW-1185">Reference proteome</keyword>
<evidence type="ECO:0000313" key="3">
    <source>
        <dbReference type="Proteomes" id="UP000198701"/>
    </source>
</evidence>
<name>A0A1G8ZLX5_9MICO</name>
<dbReference type="EMBL" id="FNFU01000003">
    <property type="protein sequence ID" value="SDK16086.1"/>
    <property type="molecule type" value="Genomic_DNA"/>
</dbReference>
<proteinExistence type="predicted"/>
<feature type="region of interest" description="Disordered" evidence="1">
    <location>
        <begin position="57"/>
        <end position="76"/>
    </location>
</feature>
<gene>
    <name evidence="2" type="ORF">SAMN05216282_103149</name>
</gene>